<reference evidence="1 2" key="1">
    <citation type="submission" date="2023-11" db="EMBL/GenBank/DDBJ databases">
        <title>Halocaridina rubra genome assembly.</title>
        <authorList>
            <person name="Smith C."/>
        </authorList>
    </citation>
    <scope>NUCLEOTIDE SEQUENCE [LARGE SCALE GENOMIC DNA]</scope>
    <source>
        <strain evidence="1">EP-1</strain>
        <tissue evidence="1">Whole</tissue>
    </source>
</reference>
<dbReference type="AlphaFoldDB" id="A0AAN8XGP9"/>
<feature type="non-terminal residue" evidence="1">
    <location>
        <position position="1"/>
    </location>
</feature>
<evidence type="ECO:0000313" key="1">
    <source>
        <dbReference type="EMBL" id="KAK7082586.1"/>
    </source>
</evidence>
<organism evidence="1 2">
    <name type="scientific">Halocaridina rubra</name>
    <name type="common">Hawaiian red shrimp</name>
    <dbReference type="NCBI Taxonomy" id="373956"/>
    <lineage>
        <taxon>Eukaryota</taxon>
        <taxon>Metazoa</taxon>
        <taxon>Ecdysozoa</taxon>
        <taxon>Arthropoda</taxon>
        <taxon>Crustacea</taxon>
        <taxon>Multicrustacea</taxon>
        <taxon>Malacostraca</taxon>
        <taxon>Eumalacostraca</taxon>
        <taxon>Eucarida</taxon>
        <taxon>Decapoda</taxon>
        <taxon>Pleocyemata</taxon>
        <taxon>Caridea</taxon>
        <taxon>Atyoidea</taxon>
        <taxon>Atyidae</taxon>
        <taxon>Halocaridina</taxon>
    </lineage>
</organism>
<feature type="non-terminal residue" evidence="1">
    <location>
        <position position="51"/>
    </location>
</feature>
<dbReference type="Proteomes" id="UP001381693">
    <property type="component" value="Unassembled WGS sequence"/>
</dbReference>
<name>A0AAN8XGP9_HALRR</name>
<gene>
    <name evidence="1" type="ORF">SK128_000993</name>
</gene>
<accession>A0AAN8XGP9</accession>
<evidence type="ECO:0000313" key="2">
    <source>
        <dbReference type="Proteomes" id="UP001381693"/>
    </source>
</evidence>
<keyword evidence="2" id="KW-1185">Reference proteome</keyword>
<dbReference type="EMBL" id="JAXCGZ010003959">
    <property type="protein sequence ID" value="KAK7082586.1"/>
    <property type="molecule type" value="Genomic_DNA"/>
</dbReference>
<proteinExistence type="predicted"/>
<comment type="caution">
    <text evidence="1">The sequence shown here is derived from an EMBL/GenBank/DDBJ whole genome shotgun (WGS) entry which is preliminary data.</text>
</comment>
<sequence>AKKWKREMVTPRIRWWKLRKEECCMKYRDESELALVGGEKRLEDWAATAEV</sequence>
<protein>
    <submittedName>
        <fullName evidence="1">Uncharacterized protein</fullName>
    </submittedName>
</protein>